<dbReference type="PANTHER" id="PTHR24252">
    <property type="entry name" value="ACROSIN-RELATED"/>
    <property type="match status" value="1"/>
</dbReference>
<dbReference type="PANTHER" id="PTHR24252:SF27">
    <property type="entry name" value="TRANSMEMBRANE PROTEASE SERINE 3-LIKE"/>
    <property type="match status" value="1"/>
</dbReference>
<dbReference type="InterPro" id="IPR018114">
    <property type="entry name" value="TRYPSIN_HIS"/>
</dbReference>
<proteinExistence type="inferred from homology"/>
<keyword evidence="4" id="KW-0378">Hydrolase</keyword>
<dbReference type="InterPro" id="IPR033116">
    <property type="entry name" value="TRYPSIN_SER"/>
</dbReference>
<dbReference type="InterPro" id="IPR001314">
    <property type="entry name" value="Peptidase_S1A"/>
</dbReference>
<feature type="domain" description="Peptidase S1" evidence="5">
    <location>
        <begin position="19"/>
        <end position="217"/>
    </location>
</feature>
<comment type="caution">
    <text evidence="6">The sequence shown here is derived from an EMBL/GenBank/DDBJ whole genome shotgun (WGS) entry which is preliminary data.</text>
</comment>
<evidence type="ECO:0000256" key="2">
    <source>
        <dbReference type="ARBA" id="ARBA00023180"/>
    </source>
</evidence>
<dbReference type="InterPro" id="IPR043504">
    <property type="entry name" value="Peptidase_S1_PA_chymotrypsin"/>
</dbReference>
<dbReference type="FunFam" id="2.40.10.10:FF:000002">
    <property type="entry name" value="Transmembrane protease serine"/>
    <property type="match status" value="1"/>
</dbReference>
<reference evidence="6" key="1">
    <citation type="submission" date="2013-04" db="EMBL/GenBank/DDBJ databases">
        <authorList>
            <person name="Qu J."/>
            <person name="Murali S.C."/>
            <person name="Bandaranaike D."/>
            <person name="Bellair M."/>
            <person name="Blankenburg K."/>
            <person name="Chao H."/>
            <person name="Dinh H."/>
            <person name="Doddapaneni H."/>
            <person name="Downs B."/>
            <person name="Dugan-Rocha S."/>
            <person name="Elkadiri S."/>
            <person name="Gnanaolivu R.D."/>
            <person name="Hernandez B."/>
            <person name="Javaid M."/>
            <person name="Jayaseelan J.C."/>
            <person name="Lee S."/>
            <person name="Li M."/>
            <person name="Ming W."/>
            <person name="Munidasa M."/>
            <person name="Muniz J."/>
            <person name="Nguyen L."/>
            <person name="Ongeri F."/>
            <person name="Osuji N."/>
            <person name="Pu L.-L."/>
            <person name="Puazo M."/>
            <person name="Qu C."/>
            <person name="Quiroz J."/>
            <person name="Raj R."/>
            <person name="Weissenberger G."/>
            <person name="Xin Y."/>
            <person name="Zou X."/>
            <person name="Han Y."/>
            <person name="Richards S."/>
            <person name="Worley K."/>
            <person name="Muzny D."/>
            <person name="Gibbs R."/>
        </authorList>
    </citation>
    <scope>NUCLEOTIDE SEQUENCE</scope>
    <source>
        <strain evidence="6">Sampled in the wild</strain>
    </source>
</reference>
<name>A0A8K0KKS5_LADFU</name>
<evidence type="ECO:0000256" key="3">
    <source>
        <dbReference type="ARBA" id="ARBA00024195"/>
    </source>
</evidence>
<organism evidence="6 7">
    <name type="scientific">Ladona fulva</name>
    <name type="common">Scarce chaser dragonfly</name>
    <name type="synonym">Libellula fulva</name>
    <dbReference type="NCBI Taxonomy" id="123851"/>
    <lineage>
        <taxon>Eukaryota</taxon>
        <taxon>Metazoa</taxon>
        <taxon>Ecdysozoa</taxon>
        <taxon>Arthropoda</taxon>
        <taxon>Hexapoda</taxon>
        <taxon>Insecta</taxon>
        <taxon>Pterygota</taxon>
        <taxon>Palaeoptera</taxon>
        <taxon>Odonata</taxon>
        <taxon>Epiprocta</taxon>
        <taxon>Anisoptera</taxon>
        <taxon>Libelluloidea</taxon>
        <taxon>Libellulidae</taxon>
        <taxon>Ladona</taxon>
    </lineage>
</organism>
<dbReference type="CDD" id="cd00190">
    <property type="entry name" value="Tryp_SPc"/>
    <property type="match status" value="1"/>
</dbReference>
<dbReference type="AlphaFoldDB" id="A0A8K0KKS5"/>
<dbReference type="SUPFAM" id="SSF50494">
    <property type="entry name" value="Trypsin-like serine proteases"/>
    <property type="match status" value="1"/>
</dbReference>
<dbReference type="PRINTS" id="PR00722">
    <property type="entry name" value="CHYMOTRYPSIN"/>
</dbReference>
<sequence>MGQKLILLLECGRTHSNRIVGGTKAESGEWCWQAKLMIWKRGPHTSLFLCGGSVINEQYILSAAHCFYGYKPLTKANDIAIIKLTKKIEYNDRICSVCLPTKNEDYTGETAIVTGWGALKSGGDSPESLMEAQVNIISYQRCKRSYGYLQPSQMCASAPGTDSCQGDSGGPLVHKSSEGFWELIGIVSAGRGCADKHYPGLYTNVYMFLPWIYEITSEDGYCPSN</sequence>
<keyword evidence="7" id="KW-1185">Reference proteome</keyword>
<evidence type="ECO:0000313" key="6">
    <source>
        <dbReference type="EMBL" id="KAG8237084.1"/>
    </source>
</evidence>
<dbReference type="SMART" id="SM00020">
    <property type="entry name" value="Tryp_SPc"/>
    <property type="match status" value="1"/>
</dbReference>
<dbReference type="Proteomes" id="UP000792457">
    <property type="component" value="Unassembled WGS sequence"/>
</dbReference>
<dbReference type="PROSITE" id="PS00134">
    <property type="entry name" value="TRYPSIN_HIS"/>
    <property type="match status" value="1"/>
</dbReference>
<dbReference type="Gene3D" id="2.40.10.10">
    <property type="entry name" value="Trypsin-like serine proteases"/>
    <property type="match status" value="2"/>
</dbReference>
<dbReference type="EMBL" id="KZ309122">
    <property type="protein sequence ID" value="KAG8237084.1"/>
    <property type="molecule type" value="Genomic_DNA"/>
</dbReference>
<keyword evidence="1" id="KW-1015">Disulfide bond</keyword>
<evidence type="ECO:0000256" key="4">
    <source>
        <dbReference type="RuleBase" id="RU363034"/>
    </source>
</evidence>
<keyword evidence="4" id="KW-0720">Serine protease</keyword>
<gene>
    <name evidence="6" type="ORF">J437_LFUL005191</name>
</gene>
<dbReference type="PROSITE" id="PS00135">
    <property type="entry name" value="TRYPSIN_SER"/>
    <property type="match status" value="1"/>
</dbReference>
<keyword evidence="4" id="KW-0645">Protease</keyword>
<dbReference type="InterPro" id="IPR001254">
    <property type="entry name" value="Trypsin_dom"/>
</dbReference>
<accession>A0A8K0KKS5</accession>
<evidence type="ECO:0000256" key="1">
    <source>
        <dbReference type="ARBA" id="ARBA00023157"/>
    </source>
</evidence>
<comment type="similarity">
    <text evidence="3">Belongs to the peptidase S1 family. CLIP subfamily.</text>
</comment>
<dbReference type="InterPro" id="IPR009003">
    <property type="entry name" value="Peptidase_S1_PA"/>
</dbReference>
<dbReference type="PROSITE" id="PS50240">
    <property type="entry name" value="TRYPSIN_DOM"/>
    <property type="match status" value="1"/>
</dbReference>
<protein>
    <recommendedName>
        <fullName evidence="5">Peptidase S1 domain-containing protein</fullName>
    </recommendedName>
</protein>
<evidence type="ECO:0000313" key="7">
    <source>
        <dbReference type="Proteomes" id="UP000792457"/>
    </source>
</evidence>
<dbReference type="Pfam" id="PF00089">
    <property type="entry name" value="Trypsin"/>
    <property type="match status" value="1"/>
</dbReference>
<dbReference type="OrthoDB" id="10012881at2759"/>
<evidence type="ECO:0000259" key="5">
    <source>
        <dbReference type="PROSITE" id="PS50240"/>
    </source>
</evidence>
<keyword evidence="2" id="KW-0325">Glycoprotein</keyword>
<dbReference type="GO" id="GO:0004252">
    <property type="term" value="F:serine-type endopeptidase activity"/>
    <property type="evidence" value="ECO:0007669"/>
    <property type="project" value="InterPro"/>
</dbReference>
<reference evidence="6" key="2">
    <citation type="submission" date="2017-10" db="EMBL/GenBank/DDBJ databases">
        <title>Ladona fulva Genome sequencing and assembly.</title>
        <authorList>
            <person name="Murali S."/>
            <person name="Richards S."/>
            <person name="Bandaranaike D."/>
            <person name="Bellair M."/>
            <person name="Blankenburg K."/>
            <person name="Chao H."/>
            <person name="Dinh H."/>
            <person name="Doddapaneni H."/>
            <person name="Dugan-Rocha S."/>
            <person name="Elkadiri S."/>
            <person name="Gnanaolivu R."/>
            <person name="Hernandez B."/>
            <person name="Skinner E."/>
            <person name="Javaid M."/>
            <person name="Lee S."/>
            <person name="Li M."/>
            <person name="Ming W."/>
            <person name="Munidasa M."/>
            <person name="Muniz J."/>
            <person name="Nguyen L."/>
            <person name="Hughes D."/>
            <person name="Osuji N."/>
            <person name="Pu L.-L."/>
            <person name="Puazo M."/>
            <person name="Qu C."/>
            <person name="Quiroz J."/>
            <person name="Raj R."/>
            <person name="Weissenberger G."/>
            <person name="Xin Y."/>
            <person name="Zou X."/>
            <person name="Han Y."/>
            <person name="Worley K."/>
            <person name="Muzny D."/>
            <person name="Gibbs R."/>
        </authorList>
    </citation>
    <scope>NUCLEOTIDE SEQUENCE</scope>
    <source>
        <strain evidence="6">Sampled in the wild</strain>
    </source>
</reference>
<dbReference type="GO" id="GO:0006508">
    <property type="term" value="P:proteolysis"/>
    <property type="evidence" value="ECO:0007669"/>
    <property type="project" value="UniProtKB-KW"/>
</dbReference>